<evidence type="ECO:0000256" key="2">
    <source>
        <dbReference type="ARBA" id="ARBA00007639"/>
    </source>
</evidence>
<dbReference type="AlphaFoldDB" id="A0A229P3J9"/>
<evidence type="ECO:0000256" key="1">
    <source>
        <dbReference type="ARBA" id="ARBA00004196"/>
    </source>
</evidence>
<protein>
    <submittedName>
        <fullName evidence="5">LacI family transcriptional regulator</fullName>
    </submittedName>
</protein>
<feature type="chain" id="PRO_5039717182" evidence="3">
    <location>
        <begin position="21"/>
        <end position="368"/>
    </location>
</feature>
<dbReference type="PANTHER" id="PTHR30036:SF7">
    <property type="entry name" value="ABC TRANSPORTER PERIPLASMIC-BINDING PROTEIN YPHF"/>
    <property type="match status" value="1"/>
</dbReference>
<sequence length="368" mass="39405">MKWGKKSLMTLAAAALFVTAACSNNGGGAEPANNDGGAVKSNAILATLGEGNDNLKGKKIALIMQFNEGAFSAQYVAGVKEQVESLGGTLQVQAAGNNLADMASKLDAAVNGGFDGILTDHGTAEALEAGVKKAVEKGIPVVAFDANLQVPGVTVLQQSDEAMSKTLLEQMKADIGGKGNIVKVWVAGFAPMERRQISYKAFMDANPDIKEIAHFGTAEKPALDTQNQMEAILKQYPNKGDISAVWASWDEFAKGATRAIEQAGRTEIKVYGIDMSDEDLQMIQKENSPWVASIAVDPKDIGRVQARYLYQKLHGDETEAKVVLDAVLVKREALPKDKQINTTELGQYVEGWGKSEQGIADWMGRTDK</sequence>
<dbReference type="Gene3D" id="3.40.50.2300">
    <property type="match status" value="2"/>
</dbReference>
<evidence type="ECO:0000259" key="4">
    <source>
        <dbReference type="Pfam" id="PF13407"/>
    </source>
</evidence>
<dbReference type="InterPro" id="IPR025997">
    <property type="entry name" value="SBP_2_dom"/>
</dbReference>
<evidence type="ECO:0000313" key="5">
    <source>
        <dbReference type="EMBL" id="OXM16657.1"/>
    </source>
</evidence>
<dbReference type="PROSITE" id="PS51257">
    <property type="entry name" value="PROKAR_LIPOPROTEIN"/>
    <property type="match status" value="1"/>
</dbReference>
<gene>
    <name evidence="5" type="ORF">CGZ75_08360</name>
</gene>
<accession>A0A229P3J9</accession>
<feature type="domain" description="Periplasmic binding protein" evidence="4">
    <location>
        <begin position="60"/>
        <end position="316"/>
    </location>
</feature>
<reference evidence="5 6" key="1">
    <citation type="submission" date="2017-07" db="EMBL/GenBank/DDBJ databases">
        <title>Paenibacillus herberti R33 genome sequencing and assembly.</title>
        <authorList>
            <person name="Su W."/>
        </authorList>
    </citation>
    <scope>NUCLEOTIDE SEQUENCE [LARGE SCALE GENOMIC DNA]</scope>
    <source>
        <strain evidence="5 6">R33</strain>
    </source>
</reference>
<proteinExistence type="inferred from homology"/>
<name>A0A229P3J9_9BACL</name>
<dbReference type="EMBL" id="NMUQ01000001">
    <property type="protein sequence ID" value="OXM16657.1"/>
    <property type="molecule type" value="Genomic_DNA"/>
</dbReference>
<dbReference type="CDD" id="cd06305">
    <property type="entry name" value="PBP1_methylthioribose_binding-like"/>
    <property type="match status" value="1"/>
</dbReference>
<dbReference type="SUPFAM" id="SSF53822">
    <property type="entry name" value="Periplasmic binding protein-like I"/>
    <property type="match status" value="1"/>
</dbReference>
<dbReference type="OrthoDB" id="7041874at2"/>
<dbReference type="RefSeq" id="WP_089523741.1">
    <property type="nucleotide sequence ID" value="NZ_NMUQ01000001.1"/>
</dbReference>
<keyword evidence="6" id="KW-1185">Reference proteome</keyword>
<dbReference type="InterPro" id="IPR050555">
    <property type="entry name" value="Bact_Solute-Bind_Prot2"/>
</dbReference>
<comment type="subcellular location">
    <subcellularLocation>
        <location evidence="1">Cell envelope</location>
    </subcellularLocation>
</comment>
<dbReference type="Proteomes" id="UP000215145">
    <property type="component" value="Unassembled WGS sequence"/>
</dbReference>
<comment type="caution">
    <text evidence="5">The sequence shown here is derived from an EMBL/GenBank/DDBJ whole genome shotgun (WGS) entry which is preliminary data.</text>
</comment>
<dbReference type="InterPro" id="IPR028082">
    <property type="entry name" value="Peripla_BP_I"/>
</dbReference>
<dbReference type="PANTHER" id="PTHR30036">
    <property type="entry name" value="D-XYLOSE-BINDING PERIPLASMIC PROTEIN"/>
    <property type="match status" value="1"/>
</dbReference>
<feature type="signal peptide" evidence="3">
    <location>
        <begin position="1"/>
        <end position="20"/>
    </location>
</feature>
<evidence type="ECO:0000313" key="6">
    <source>
        <dbReference type="Proteomes" id="UP000215145"/>
    </source>
</evidence>
<dbReference type="Pfam" id="PF13407">
    <property type="entry name" value="Peripla_BP_4"/>
    <property type="match status" value="1"/>
</dbReference>
<comment type="similarity">
    <text evidence="2">Belongs to the bacterial solute-binding protein 2 family.</text>
</comment>
<evidence type="ECO:0000256" key="3">
    <source>
        <dbReference type="SAM" id="SignalP"/>
    </source>
</evidence>
<keyword evidence="3" id="KW-0732">Signal</keyword>
<dbReference type="GO" id="GO:0030246">
    <property type="term" value="F:carbohydrate binding"/>
    <property type="evidence" value="ECO:0007669"/>
    <property type="project" value="TreeGrafter"/>
</dbReference>
<dbReference type="GO" id="GO:0030288">
    <property type="term" value="C:outer membrane-bounded periplasmic space"/>
    <property type="evidence" value="ECO:0007669"/>
    <property type="project" value="TreeGrafter"/>
</dbReference>
<organism evidence="5 6">
    <name type="scientific">Paenibacillus herberti</name>
    <dbReference type="NCBI Taxonomy" id="1619309"/>
    <lineage>
        <taxon>Bacteria</taxon>
        <taxon>Bacillati</taxon>
        <taxon>Bacillota</taxon>
        <taxon>Bacilli</taxon>
        <taxon>Bacillales</taxon>
        <taxon>Paenibacillaceae</taxon>
        <taxon>Paenibacillus</taxon>
    </lineage>
</organism>